<keyword evidence="5 10" id="KW-0235">DNA replication</keyword>
<dbReference type="InterPro" id="IPR023211">
    <property type="entry name" value="DNA_pol_palm_dom_sf"/>
</dbReference>
<feature type="domain" description="DNA-directed DNA polymerase family B mitochondria/virus" evidence="11">
    <location>
        <begin position="334"/>
        <end position="773"/>
    </location>
</feature>
<sequence>MKTTNFKYLHVSYQEFNLNMFIKILTQNFKLNTTYSLLLKISSDNYMTFKMCGPQIGIVIKESHDLEYYSKLFDLIITRIEITIDKYNYMDHIEGLEIMYSVINPIKELTLKNLKNYNLNQQWINKNKVKKEFNENLLPLTFDTSYFGYNIVLEERENLIQKIKSNNTIITKDSHFSINKNDAIFIYNSPNKKKNFIIVSKTLNNNNFIREIYDLSTGIFVVKVIDNTTNNLLFYRTIGNITITFDKEKIIKYKVNTQLQPIKAPKLIISDRNLNFGTFDLETFKDLDGLAKVYALGFYTYKDDLPKLYYITDYPDLDYSNFILKCIDDMLVNKYNNFIFYAHNLANYDIVFIYNVLLKSNSDKNYDYYILNTTMRDNTIIKLDIKIKTKSNTDTGLNKYNYLKISFVDSLNLLNTSLEKLTKEFSFDTKKGKFPHSFVNENTLNYIGKKPDFSFYDNFNKDDYHKIPINNWNLKLECLNYLTKDIKGLYLVLYEFSRLIYIHFNIQMVDSLTITRLALNIFKQNFYNNQKIPSINKIFLFNFIKEGYFGGITEVYRPFAKDAAYIDINSLYPFAALNPMPGTDCHYLESFDDKGLDLENLFGFFYAKVKTNNQYLGLLPVHSDKGLILPNGEFSGIWCSEELKFAKSKGYNITVMKGYQFNKVIGIFNSYVLELYNLKKKATGLLKLIYKSLLNNFLGRFGLNIVKPITHTVNRERRDFIFSTRVVHSENMLNPNKFLITYEPLISNNICLNHGLDITKVLEKEYKTNIETKLDYFKDVSIATSAFVNSYARIHINKFKLDVLDRGGRIYYSDTDSLVLDKNLLKKEWLGTEIGKFKLEYEIKEGYFISNKTYCLLLNNGETIIKTKGVINSTITIEQFKSMYFDKKNIKATKFNTITNYEKASVLIEKKEVVLNYDSYTKREKIYNNQSMWIDTKPLDY</sequence>
<keyword evidence="4 10" id="KW-0548">Nucleotidyltransferase</keyword>
<dbReference type="InterPro" id="IPR017964">
    <property type="entry name" value="DNA-dir_DNA_pol_B_CS"/>
</dbReference>
<evidence type="ECO:0000256" key="1">
    <source>
        <dbReference type="ARBA" id="ARBA00004173"/>
    </source>
</evidence>
<dbReference type="PANTHER" id="PTHR33568">
    <property type="entry name" value="DNA POLYMERASE"/>
    <property type="match status" value="1"/>
</dbReference>
<dbReference type="GO" id="GO:0003887">
    <property type="term" value="F:DNA-directed DNA polymerase activity"/>
    <property type="evidence" value="ECO:0007669"/>
    <property type="project" value="UniProtKB-KW"/>
</dbReference>
<dbReference type="SUPFAM" id="SSF56672">
    <property type="entry name" value="DNA/RNA polymerases"/>
    <property type="match status" value="1"/>
</dbReference>
<dbReference type="InterPro" id="IPR015833">
    <property type="entry name" value="DNA-dir_DNA_pol_B_mt_lin_plsmd"/>
</dbReference>
<keyword evidence="6 10" id="KW-0239">DNA-directed DNA polymerase</keyword>
<dbReference type="EC" id="2.7.7.7" evidence="10"/>
<dbReference type="GO" id="GO:0000166">
    <property type="term" value="F:nucleotide binding"/>
    <property type="evidence" value="ECO:0007669"/>
    <property type="project" value="InterPro"/>
</dbReference>
<comment type="similarity">
    <text evidence="2 10">Belongs to the DNA polymerase type-B family.</text>
</comment>
<dbReference type="InterPro" id="IPR043502">
    <property type="entry name" value="DNA/RNA_pol_sf"/>
</dbReference>
<organism evidence="12">
    <name type="scientific">Calocybe cyanea</name>
    <dbReference type="NCBI Taxonomy" id="181965"/>
    <lineage>
        <taxon>Eukaryota</taxon>
        <taxon>Fungi</taxon>
        <taxon>Dikarya</taxon>
        <taxon>Basidiomycota</taxon>
        <taxon>Agaricomycotina</taxon>
        <taxon>Agaricomycetes</taxon>
        <taxon>Agaricomycetidae</taxon>
        <taxon>Agaricales</taxon>
        <taxon>Tricholomatineae</taxon>
        <taxon>Lyophyllaceae</taxon>
        <taxon>Calocybe</taxon>
    </lineage>
</organism>
<evidence type="ECO:0000313" key="12">
    <source>
        <dbReference type="EMBL" id="QWO71378.1"/>
    </source>
</evidence>
<name>A0A8F1ACR7_9AGAR</name>
<evidence type="ECO:0000256" key="4">
    <source>
        <dbReference type="ARBA" id="ARBA00022695"/>
    </source>
</evidence>
<dbReference type="EMBL" id="MW874124">
    <property type="protein sequence ID" value="QWO71378.1"/>
    <property type="molecule type" value="Genomic_DNA"/>
</dbReference>
<comment type="subcellular location">
    <subcellularLocation>
        <location evidence="1">Mitochondrion</location>
    </subcellularLocation>
</comment>
<dbReference type="Pfam" id="PF03175">
    <property type="entry name" value="DNA_pol_B_2"/>
    <property type="match status" value="1"/>
</dbReference>
<dbReference type="InterPro" id="IPR036397">
    <property type="entry name" value="RNaseH_sf"/>
</dbReference>
<keyword evidence="3 10" id="KW-0808">Transferase</keyword>
<keyword evidence="7 10" id="KW-0238">DNA-binding</keyword>
<dbReference type="InterPro" id="IPR012337">
    <property type="entry name" value="RNaseH-like_sf"/>
</dbReference>
<evidence type="ECO:0000256" key="7">
    <source>
        <dbReference type="ARBA" id="ARBA00023125"/>
    </source>
</evidence>
<accession>A0A8F1ACR7</accession>
<dbReference type="PROSITE" id="PS00116">
    <property type="entry name" value="DNA_POLYMERASE_B"/>
    <property type="match status" value="1"/>
</dbReference>
<keyword evidence="12" id="KW-0614">Plasmid</keyword>
<dbReference type="Gene3D" id="3.90.1600.10">
    <property type="entry name" value="Palm domain of DNA polymerase"/>
    <property type="match status" value="2"/>
</dbReference>
<keyword evidence="8 12" id="KW-0496">Mitochondrion</keyword>
<geneLocation type="plasmid" evidence="12">
    <name>pCC2</name>
</geneLocation>
<dbReference type="SMART" id="SM00486">
    <property type="entry name" value="POLBc"/>
    <property type="match status" value="1"/>
</dbReference>
<dbReference type="GO" id="GO:0006260">
    <property type="term" value="P:DNA replication"/>
    <property type="evidence" value="ECO:0007669"/>
    <property type="project" value="UniProtKB-KW"/>
</dbReference>
<dbReference type="GO" id="GO:0005739">
    <property type="term" value="C:mitochondrion"/>
    <property type="evidence" value="ECO:0007669"/>
    <property type="project" value="UniProtKB-SubCell"/>
</dbReference>
<gene>
    <name evidence="12" type="primary">dpo</name>
</gene>
<reference evidence="12" key="1">
    <citation type="submission" date="2021-04" db="EMBL/GenBank/DDBJ databases">
        <title>Transfer of mitochondrial tRNA genes to linear plasmids in fungi facilitates loss of such genes from mitochondrial DNA.</title>
        <authorList>
            <person name="Nieuwenhuis M."/>
            <person name="Groeneveld J."/>
            <person name="Aanen D.K."/>
        </authorList>
    </citation>
    <scope>NUCLEOTIDE SEQUENCE</scope>
    <source>
        <plasmid evidence="12">pCC2</plasmid>
    </source>
</reference>
<dbReference type="AlphaFoldDB" id="A0A8F1ACR7"/>
<evidence type="ECO:0000256" key="5">
    <source>
        <dbReference type="ARBA" id="ARBA00022705"/>
    </source>
</evidence>
<proteinExistence type="inferred from homology"/>
<evidence type="ECO:0000256" key="8">
    <source>
        <dbReference type="ARBA" id="ARBA00023128"/>
    </source>
</evidence>
<evidence type="ECO:0000259" key="11">
    <source>
        <dbReference type="Pfam" id="PF03175"/>
    </source>
</evidence>
<dbReference type="InterPro" id="IPR004868">
    <property type="entry name" value="DNA-dir_DNA_pol_B_mt/vir"/>
</dbReference>
<dbReference type="PANTHER" id="PTHR33568:SF3">
    <property type="entry name" value="DNA-DIRECTED DNA POLYMERASE"/>
    <property type="match status" value="1"/>
</dbReference>
<evidence type="ECO:0000256" key="9">
    <source>
        <dbReference type="ARBA" id="ARBA00049244"/>
    </source>
</evidence>
<evidence type="ECO:0000256" key="6">
    <source>
        <dbReference type="ARBA" id="ARBA00022932"/>
    </source>
</evidence>
<geneLocation type="mitochondrion" evidence="12"/>
<evidence type="ECO:0000256" key="2">
    <source>
        <dbReference type="ARBA" id="ARBA00005755"/>
    </source>
</evidence>
<evidence type="ECO:0000256" key="3">
    <source>
        <dbReference type="ARBA" id="ARBA00022679"/>
    </source>
</evidence>
<dbReference type="SUPFAM" id="SSF53098">
    <property type="entry name" value="Ribonuclease H-like"/>
    <property type="match status" value="1"/>
</dbReference>
<dbReference type="GO" id="GO:0003677">
    <property type="term" value="F:DNA binding"/>
    <property type="evidence" value="ECO:0007669"/>
    <property type="project" value="UniProtKB-KW"/>
</dbReference>
<protein>
    <recommendedName>
        <fullName evidence="10">DNA polymerase</fullName>
        <ecNumber evidence="10">2.7.7.7</ecNumber>
    </recommendedName>
</protein>
<dbReference type="PIRSF" id="PIRSF006517">
    <property type="entry name" value="DPol_mt_plasmid"/>
    <property type="match status" value="1"/>
</dbReference>
<evidence type="ECO:0000256" key="10">
    <source>
        <dbReference type="RuleBase" id="RU000442"/>
    </source>
</evidence>
<comment type="catalytic activity">
    <reaction evidence="9 10">
        <text>DNA(n) + a 2'-deoxyribonucleoside 5'-triphosphate = DNA(n+1) + diphosphate</text>
        <dbReference type="Rhea" id="RHEA:22508"/>
        <dbReference type="Rhea" id="RHEA-COMP:17339"/>
        <dbReference type="Rhea" id="RHEA-COMP:17340"/>
        <dbReference type="ChEBI" id="CHEBI:33019"/>
        <dbReference type="ChEBI" id="CHEBI:61560"/>
        <dbReference type="ChEBI" id="CHEBI:173112"/>
        <dbReference type="EC" id="2.7.7.7"/>
    </reaction>
</comment>
<dbReference type="Gene3D" id="3.30.420.10">
    <property type="entry name" value="Ribonuclease H-like superfamily/Ribonuclease H"/>
    <property type="match status" value="1"/>
</dbReference>
<dbReference type="InterPro" id="IPR006172">
    <property type="entry name" value="DNA-dir_DNA_pol_B"/>
</dbReference>